<dbReference type="Proteomes" id="UP000190744">
    <property type="component" value="Unassembled WGS sequence"/>
</dbReference>
<comment type="similarity">
    <text evidence="1">Belongs to the paxM FAD-dependent monooxygenase family.</text>
</comment>
<dbReference type="AlphaFoldDB" id="A0A1S9RTD8"/>
<feature type="domain" description="FAD-binding" evidence="6">
    <location>
        <begin position="157"/>
        <end position="367"/>
    </location>
</feature>
<evidence type="ECO:0000259" key="6">
    <source>
        <dbReference type="Pfam" id="PF01494"/>
    </source>
</evidence>
<keyword evidence="4" id="KW-0560">Oxidoreductase</keyword>
<dbReference type="Pfam" id="PF13450">
    <property type="entry name" value="NAD_binding_8"/>
    <property type="match status" value="1"/>
</dbReference>
<accession>A0A1S9RTD8</accession>
<dbReference type="Gene3D" id="3.50.50.60">
    <property type="entry name" value="FAD/NAD(P)-binding domain"/>
    <property type="match status" value="1"/>
</dbReference>
<keyword evidence="3" id="KW-0274">FAD</keyword>
<reference evidence="8" key="1">
    <citation type="submission" date="2015-09" db="EMBL/GenBank/DDBJ databases">
        <authorList>
            <person name="Fill T.P."/>
            <person name="Baretta J.F."/>
            <person name="de Almeida L.G."/>
            <person name="Rocha M."/>
            <person name="de Souza D.H."/>
            <person name="Malavazi I."/>
            <person name="Cerdeira L.T."/>
            <person name="Hong H."/>
            <person name="Samborskyy M."/>
            <person name="de Vasconcelos A.T."/>
            <person name="Leadlay P."/>
            <person name="Rodrigues-Filho E."/>
        </authorList>
    </citation>
    <scope>NUCLEOTIDE SEQUENCE [LARGE SCALE GENOMIC DNA]</scope>
    <source>
        <strain evidence="8">LaBioMMi 136</strain>
    </source>
</reference>
<comment type="caution">
    <text evidence="7">The sequence shown here is derived from an EMBL/GenBank/DDBJ whole genome shotgun (WGS) entry which is preliminary data.</text>
</comment>
<dbReference type="InterPro" id="IPR050493">
    <property type="entry name" value="FAD-dep_Monooxygenase_BioMet"/>
</dbReference>
<dbReference type="PANTHER" id="PTHR13789:SF172">
    <property type="entry name" value="HYDROXYLASE, PUTATIVE (AFU_ORTHOLOGUE AFUA_1G12410)-RELATED"/>
    <property type="match status" value="1"/>
</dbReference>
<evidence type="ECO:0000256" key="4">
    <source>
        <dbReference type="ARBA" id="ARBA00023002"/>
    </source>
</evidence>
<dbReference type="PRINTS" id="PR00420">
    <property type="entry name" value="RNGMNOXGNASE"/>
</dbReference>
<dbReference type="GO" id="GO:0004497">
    <property type="term" value="F:monooxygenase activity"/>
    <property type="evidence" value="ECO:0007669"/>
    <property type="project" value="UniProtKB-KW"/>
</dbReference>
<evidence type="ECO:0000256" key="1">
    <source>
        <dbReference type="ARBA" id="ARBA00007992"/>
    </source>
</evidence>
<evidence type="ECO:0000256" key="3">
    <source>
        <dbReference type="ARBA" id="ARBA00022827"/>
    </source>
</evidence>
<evidence type="ECO:0000313" key="7">
    <source>
        <dbReference type="EMBL" id="OOQ88636.1"/>
    </source>
</evidence>
<name>A0A1S9RTD8_PENBI</name>
<evidence type="ECO:0000256" key="5">
    <source>
        <dbReference type="ARBA" id="ARBA00023033"/>
    </source>
</evidence>
<dbReference type="InterPro" id="IPR002938">
    <property type="entry name" value="FAD-bd"/>
</dbReference>
<dbReference type="SUPFAM" id="SSF54373">
    <property type="entry name" value="FAD-linked reductases, C-terminal domain"/>
    <property type="match status" value="1"/>
</dbReference>
<protein>
    <submittedName>
        <fullName evidence="7">Putative salicylate hydroxylase</fullName>
    </submittedName>
</protein>
<evidence type="ECO:0000313" key="8">
    <source>
        <dbReference type="Proteomes" id="UP000190744"/>
    </source>
</evidence>
<keyword evidence="2" id="KW-0285">Flavoprotein</keyword>
<proteinExistence type="inferred from homology"/>
<sequence length="424" mass="46788">MGSISPPGWRQLDVAVIGGGIGGLSAAIALRRAGHKVSVYERADSVGEAGASISCAANGTRWLHEWDVDVAKGDGVILQRLISRDWTTGKVLSVYELDDYRERWGYVYYMFQRQSMHTMLKDSAFGEGKGLSAKLFLNHKCKSIDIYTGLVKFDNGETANHDLVIGADGIGSAVRGILDIWPERRPAESSCLHANVLTKDAVAAGLTDFSKDNALQFWGGHGEFWDKIVLSPCRGGELLSYYCFFPREKGDYTKQTWGGDDRTVEELLAPFPQLDPQVRGHLALGKEIQPWRLWMHEPYPYITKRMVCLLGDAAHPMMPHQSQAACTAIEDAGALGILFDKKYFKGDVVESLKIYEAVRLPRATKIQAAAARASSNINERIGFSSNVHNPGYTVKSEQEKLTIEEMNACVPPSLGPGYSDEQQL</sequence>
<dbReference type="EMBL" id="LJBN01000118">
    <property type="protein sequence ID" value="OOQ88636.1"/>
    <property type="molecule type" value="Genomic_DNA"/>
</dbReference>
<organism evidence="7 8">
    <name type="scientific">Penicillium brasilianum</name>
    <dbReference type="NCBI Taxonomy" id="104259"/>
    <lineage>
        <taxon>Eukaryota</taxon>
        <taxon>Fungi</taxon>
        <taxon>Dikarya</taxon>
        <taxon>Ascomycota</taxon>
        <taxon>Pezizomycotina</taxon>
        <taxon>Eurotiomycetes</taxon>
        <taxon>Eurotiomycetidae</taxon>
        <taxon>Eurotiales</taxon>
        <taxon>Aspergillaceae</taxon>
        <taxon>Penicillium</taxon>
    </lineage>
</organism>
<evidence type="ECO:0000256" key="2">
    <source>
        <dbReference type="ARBA" id="ARBA00022630"/>
    </source>
</evidence>
<gene>
    <name evidence="7" type="ORF">PEBR_12970</name>
</gene>
<dbReference type="InterPro" id="IPR036188">
    <property type="entry name" value="FAD/NAD-bd_sf"/>
</dbReference>
<dbReference type="PANTHER" id="PTHR13789">
    <property type="entry name" value="MONOOXYGENASE"/>
    <property type="match status" value="1"/>
</dbReference>
<keyword evidence="5" id="KW-0503">Monooxygenase</keyword>
<dbReference type="SUPFAM" id="SSF51905">
    <property type="entry name" value="FAD/NAD(P)-binding domain"/>
    <property type="match status" value="1"/>
</dbReference>
<dbReference type="GO" id="GO:0071949">
    <property type="term" value="F:FAD binding"/>
    <property type="evidence" value="ECO:0007669"/>
    <property type="project" value="InterPro"/>
</dbReference>
<dbReference type="Pfam" id="PF01494">
    <property type="entry name" value="FAD_binding_3"/>
    <property type="match status" value="1"/>
</dbReference>